<dbReference type="SMART" id="SM00267">
    <property type="entry name" value="GGDEF"/>
    <property type="match status" value="1"/>
</dbReference>
<organism evidence="2">
    <name type="scientific">mine drainage metagenome</name>
    <dbReference type="NCBI Taxonomy" id="410659"/>
    <lineage>
        <taxon>unclassified sequences</taxon>
        <taxon>metagenomes</taxon>
        <taxon>ecological metagenomes</taxon>
    </lineage>
</organism>
<feature type="domain" description="GGDEF" evidence="1">
    <location>
        <begin position="1"/>
        <end position="123"/>
    </location>
</feature>
<sequence>MRLSFDNSIQNQYDNDQLIVKFAVLLSRTVREADIACRLSNLVFGLILDDTDEDGGAWTAERIQIAQSKYGDDRIVKVSAGVASYPTHGMDPATILSKATEAMEKAVTNSALPGLGLVIVAPQGPSN</sequence>
<dbReference type="Gene3D" id="3.30.70.270">
    <property type="match status" value="1"/>
</dbReference>
<name>T0YKV7_9ZZZZ</name>
<dbReference type="PROSITE" id="PS50887">
    <property type="entry name" value="GGDEF"/>
    <property type="match status" value="1"/>
</dbReference>
<dbReference type="InterPro" id="IPR000160">
    <property type="entry name" value="GGDEF_dom"/>
</dbReference>
<dbReference type="InterPro" id="IPR043128">
    <property type="entry name" value="Rev_trsase/Diguanyl_cyclase"/>
</dbReference>
<evidence type="ECO:0000259" key="1">
    <source>
        <dbReference type="PROSITE" id="PS50887"/>
    </source>
</evidence>
<dbReference type="Pfam" id="PF00990">
    <property type="entry name" value="GGDEF"/>
    <property type="match status" value="1"/>
</dbReference>
<accession>T0YKV7</accession>
<dbReference type="InterPro" id="IPR029787">
    <property type="entry name" value="Nucleotide_cyclase"/>
</dbReference>
<protein>
    <submittedName>
        <fullName evidence="2">Diguanylate cyclase</fullName>
    </submittedName>
</protein>
<dbReference type="EMBL" id="AUZX01014343">
    <property type="protein sequence ID" value="EQD32557.1"/>
    <property type="molecule type" value="Genomic_DNA"/>
</dbReference>
<evidence type="ECO:0000313" key="2">
    <source>
        <dbReference type="EMBL" id="EQD32557.1"/>
    </source>
</evidence>
<reference evidence="2" key="1">
    <citation type="submission" date="2013-08" db="EMBL/GenBank/DDBJ databases">
        <authorList>
            <person name="Mendez C."/>
            <person name="Richter M."/>
            <person name="Ferrer M."/>
            <person name="Sanchez J."/>
        </authorList>
    </citation>
    <scope>NUCLEOTIDE SEQUENCE</scope>
</reference>
<gene>
    <name evidence="2" type="ORF">B1A_19446</name>
</gene>
<dbReference type="SUPFAM" id="SSF55073">
    <property type="entry name" value="Nucleotide cyclase"/>
    <property type="match status" value="1"/>
</dbReference>
<dbReference type="AlphaFoldDB" id="T0YKV7"/>
<reference evidence="2" key="2">
    <citation type="journal article" date="2014" name="ISME J.">
        <title>Microbial stratification in low pH oxic and suboxic macroscopic growths along an acid mine drainage.</title>
        <authorList>
            <person name="Mendez-Garcia C."/>
            <person name="Mesa V."/>
            <person name="Sprenger R.R."/>
            <person name="Richter M."/>
            <person name="Diez M.S."/>
            <person name="Solano J."/>
            <person name="Bargiela R."/>
            <person name="Golyshina O.V."/>
            <person name="Manteca A."/>
            <person name="Ramos J.L."/>
            <person name="Gallego J.R."/>
            <person name="Llorente I."/>
            <person name="Martins Dos Santos V.A."/>
            <person name="Jensen O.N."/>
            <person name="Pelaez A.I."/>
            <person name="Sanchez J."/>
            <person name="Ferrer M."/>
        </authorList>
    </citation>
    <scope>NUCLEOTIDE SEQUENCE</scope>
</reference>
<proteinExistence type="predicted"/>
<comment type="caution">
    <text evidence="2">The sequence shown here is derived from an EMBL/GenBank/DDBJ whole genome shotgun (WGS) entry which is preliminary data.</text>
</comment>